<feature type="chain" id="PRO_5047046583" description="Carboxypeptidase regulatory-like domain-containing protein" evidence="1">
    <location>
        <begin position="23"/>
        <end position="267"/>
    </location>
</feature>
<name>A0ABN6VXQ5_9BACT</name>
<evidence type="ECO:0008006" key="4">
    <source>
        <dbReference type="Google" id="ProtNLM"/>
    </source>
</evidence>
<sequence>MVRRCFFPAVMLLFGLAICAGAAEVKTGTITGTMMMARGGAMANGVVVFFNAAAGPPPAHGKYWRVPEGMVNTDAAGNFKAVLPEGTYYLTAIKRAAGRTMGPPQEGDFYLPSRNREGQPREYVVRPGEVTAIGSVAEVVPFQPATNRNPAGLTAVEGTVTDGEGKPAAGVLVFAFASPAMVGTPLFASDKTGADGRYVLRVDRDGTFYLKIRESYGGGIPKAGELLGSYSDKDKPLPVTVKSGTALRGIDIQGHRYTGRGIGLHLQ</sequence>
<gene>
    <name evidence="2" type="ORF">GURASL_32370</name>
</gene>
<evidence type="ECO:0000256" key="1">
    <source>
        <dbReference type="SAM" id="SignalP"/>
    </source>
</evidence>
<accession>A0ABN6VXQ5</accession>
<keyword evidence="1" id="KW-0732">Signal</keyword>
<dbReference type="SUPFAM" id="SSF49464">
    <property type="entry name" value="Carboxypeptidase regulatory domain-like"/>
    <property type="match status" value="1"/>
</dbReference>
<evidence type="ECO:0000313" key="3">
    <source>
        <dbReference type="Proteomes" id="UP001317705"/>
    </source>
</evidence>
<organism evidence="2 3">
    <name type="scientific">Geotalea uraniireducens</name>
    <dbReference type="NCBI Taxonomy" id="351604"/>
    <lineage>
        <taxon>Bacteria</taxon>
        <taxon>Pseudomonadati</taxon>
        <taxon>Thermodesulfobacteriota</taxon>
        <taxon>Desulfuromonadia</taxon>
        <taxon>Geobacterales</taxon>
        <taxon>Geobacteraceae</taxon>
        <taxon>Geotalea</taxon>
    </lineage>
</organism>
<dbReference type="InterPro" id="IPR008969">
    <property type="entry name" value="CarboxyPept-like_regulatory"/>
</dbReference>
<dbReference type="EMBL" id="AP027151">
    <property type="protein sequence ID" value="BDV44314.1"/>
    <property type="molecule type" value="Genomic_DNA"/>
</dbReference>
<keyword evidence="3" id="KW-1185">Reference proteome</keyword>
<feature type="signal peptide" evidence="1">
    <location>
        <begin position="1"/>
        <end position="22"/>
    </location>
</feature>
<protein>
    <recommendedName>
        <fullName evidence="4">Carboxypeptidase regulatory-like domain-containing protein</fullName>
    </recommendedName>
</protein>
<evidence type="ECO:0000313" key="2">
    <source>
        <dbReference type="EMBL" id="BDV44314.1"/>
    </source>
</evidence>
<reference evidence="2 3" key="1">
    <citation type="submission" date="2022-12" db="EMBL/GenBank/DDBJ databases">
        <title>Polyphasic characterization of Geotalea uranireducens NIT-SL11 newly isolated from a complex of sewage sludge and microbially reduced graphene oxide.</title>
        <authorList>
            <person name="Xie L."/>
            <person name="Yoshida N."/>
            <person name="Meng L."/>
        </authorList>
    </citation>
    <scope>NUCLEOTIDE SEQUENCE [LARGE SCALE GENOMIC DNA]</scope>
    <source>
        <strain evidence="2 3">NIT-SL11</strain>
    </source>
</reference>
<proteinExistence type="predicted"/>
<dbReference type="RefSeq" id="WP_282000419.1">
    <property type="nucleotide sequence ID" value="NZ_AP027151.1"/>
</dbReference>
<dbReference type="Proteomes" id="UP001317705">
    <property type="component" value="Chromosome"/>
</dbReference>